<keyword evidence="6" id="KW-0028">Amino-acid biosynthesis</keyword>
<evidence type="ECO:0000313" key="13">
    <source>
        <dbReference type="EMBL" id="STY94679.1"/>
    </source>
</evidence>
<evidence type="ECO:0000256" key="3">
    <source>
        <dbReference type="ARBA" id="ARBA00019365"/>
    </source>
</evidence>
<dbReference type="EMBL" id="UGQA01000001">
    <property type="protein sequence ID" value="STY94679.1"/>
    <property type="molecule type" value="Genomic_DNA"/>
</dbReference>
<dbReference type="InterPro" id="IPR036390">
    <property type="entry name" value="WH_DNA-bd_sf"/>
</dbReference>
<keyword evidence="11" id="KW-0486">Methionine biosynthesis</keyword>
<keyword evidence="8" id="KW-0238">DNA-binding</keyword>
<dbReference type="PANTHER" id="PTHR30126">
    <property type="entry name" value="HTH-TYPE TRANSCRIPTIONAL REGULATOR"/>
    <property type="match status" value="1"/>
</dbReference>
<dbReference type="AlphaFoldDB" id="A0A378Q1P8"/>
<dbReference type="Gene3D" id="1.10.10.10">
    <property type="entry name" value="Winged helix-like DNA-binding domain superfamily/Winged helix DNA-binding domain"/>
    <property type="match status" value="1"/>
</dbReference>
<accession>A0A378Q1P8</accession>
<keyword evidence="5" id="KW-0678">Repressor</keyword>
<dbReference type="Gene3D" id="3.40.190.10">
    <property type="entry name" value="Periplasmic binding protein-like II"/>
    <property type="match status" value="2"/>
</dbReference>
<evidence type="ECO:0000256" key="11">
    <source>
        <dbReference type="ARBA" id="ARBA00023167"/>
    </source>
</evidence>
<dbReference type="SUPFAM" id="SSF46785">
    <property type="entry name" value="Winged helix' DNA-binding domain"/>
    <property type="match status" value="1"/>
</dbReference>
<evidence type="ECO:0000256" key="1">
    <source>
        <dbReference type="ARBA" id="ARBA00004496"/>
    </source>
</evidence>
<organism evidence="13 14">
    <name type="scientific">Faucicola atlantae</name>
    <dbReference type="NCBI Taxonomy" id="34059"/>
    <lineage>
        <taxon>Bacteria</taxon>
        <taxon>Pseudomonadati</taxon>
        <taxon>Pseudomonadota</taxon>
        <taxon>Gammaproteobacteria</taxon>
        <taxon>Moraxellales</taxon>
        <taxon>Moraxellaceae</taxon>
        <taxon>Faucicola</taxon>
    </lineage>
</organism>
<evidence type="ECO:0000256" key="2">
    <source>
        <dbReference type="ARBA" id="ARBA00009437"/>
    </source>
</evidence>
<evidence type="ECO:0000259" key="12">
    <source>
        <dbReference type="PROSITE" id="PS50931"/>
    </source>
</evidence>
<dbReference type="InterPro" id="IPR005119">
    <property type="entry name" value="LysR_subst-bd"/>
</dbReference>
<comment type="similarity">
    <text evidence="2">Belongs to the LysR transcriptional regulatory family.</text>
</comment>
<evidence type="ECO:0000256" key="10">
    <source>
        <dbReference type="ARBA" id="ARBA00023163"/>
    </source>
</evidence>
<keyword evidence="10" id="KW-0804">Transcription</keyword>
<name>A0A378Q1P8_9GAMM</name>
<keyword evidence="4" id="KW-0963">Cytoplasm</keyword>
<dbReference type="Pfam" id="PF00126">
    <property type="entry name" value="HTH_1"/>
    <property type="match status" value="1"/>
</dbReference>
<evidence type="ECO:0000256" key="4">
    <source>
        <dbReference type="ARBA" id="ARBA00022490"/>
    </source>
</evidence>
<evidence type="ECO:0000256" key="7">
    <source>
        <dbReference type="ARBA" id="ARBA00023015"/>
    </source>
</evidence>
<dbReference type="Pfam" id="PF03466">
    <property type="entry name" value="LysR_substrate"/>
    <property type="match status" value="1"/>
</dbReference>
<dbReference type="GO" id="GO:0003700">
    <property type="term" value="F:DNA-binding transcription factor activity"/>
    <property type="evidence" value="ECO:0007669"/>
    <property type="project" value="InterPro"/>
</dbReference>
<dbReference type="SUPFAM" id="SSF53850">
    <property type="entry name" value="Periplasmic binding protein-like II"/>
    <property type="match status" value="1"/>
</dbReference>
<evidence type="ECO:0000256" key="6">
    <source>
        <dbReference type="ARBA" id="ARBA00022605"/>
    </source>
</evidence>
<comment type="subcellular location">
    <subcellularLocation>
        <location evidence="1">Cytoplasm</location>
    </subcellularLocation>
</comment>
<reference evidence="13 14" key="1">
    <citation type="submission" date="2018-06" db="EMBL/GenBank/DDBJ databases">
        <authorList>
            <consortium name="Pathogen Informatics"/>
            <person name="Doyle S."/>
        </authorList>
    </citation>
    <scope>NUCLEOTIDE SEQUENCE [LARGE SCALE GENOMIC DNA]</scope>
    <source>
        <strain evidence="13 14">NCTC11091</strain>
    </source>
</reference>
<evidence type="ECO:0000256" key="9">
    <source>
        <dbReference type="ARBA" id="ARBA00023159"/>
    </source>
</evidence>
<protein>
    <recommendedName>
        <fullName evidence="3">HTH-type transcriptional regulator MetR</fullName>
    </recommendedName>
</protein>
<feature type="domain" description="HTH lysR-type" evidence="12">
    <location>
        <begin position="6"/>
        <end position="63"/>
    </location>
</feature>
<sequence>MSSSMLELRHLYLMSALRAYQSLANAAEELHVTASAVSHQLKELENYYGITLVNRRSRPLSFTPAGKEMLRLADMVLPLVERANANLKRLAHGQIGRLRLASECHSCFDWLMPILNRYRRDWSDVELDFASGFEPQPHQMLLDDDIDVLITASPLPLVGIDYLPLFEYESRLILAPNHPLAAKPTPITPQDIAPYTLIAYPVDSTRLDIMTRFLLPANVEPSKIRTTDLTAMLVQLVASERGVAALPDWVAAEYEKKGWVVSRTLGEGVYCELYAATRSDSQQLVYMQGFLQLLKDMVQPARQALLNA</sequence>
<evidence type="ECO:0000256" key="5">
    <source>
        <dbReference type="ARBA" id="ARBA00022491"/>
    </source>
</evidence>
<dbReference type="InterPro" id="IPR036388">
    <property type="entry name" value="WH-like_DNA-bd_sf"/>
</dbReference>
<dbReference type="InterPro" id="IPR037406">
    <property type="entry name" value="MetR_PBP2"/>
</dbReference>
<dbReference type="InterPro" id="IPR000847">
    <property type="entry name" value="LysR_HTH_N"/>
</dbReference>
<dbReference type="CDD" id="cd08441">
    <property type="entry name" value="PBP2_MetR"/>
    <property type="match status" value="1"/>
</dbReference>
<evidence type="ECO:0000256" key="8">
    <source>
        <dbReference type="ARBA" id="ARBA00023125"/>
    </source>
</evidence>
<dbReference type="GO" id="GO:0000976">
    <property type="term" value="F:transcription cis-regulatory region binding"/>
    <property type="evidence" value="ECO:0007669"/>
    <property type="project" value="TreeGrafter"/>
</dbReference>
<gene>
    <name evidence="13" type="primary">gltR</name>
    <name evidence="13" type="ORF">NCTC11091_00449</name>
</gene>
<keyword evidence="9" id="KW-0010">Activator</keyword>
<evidence type="ECO:0000313" key="14">
    <source>
        <dbReference type="Proteomes" id="UP000255193"/>
    </source>
</evidence>
<dbReference type="PROSITE" id="PS50931">
    <property type="entry name" value="HTH_LYSR"/>
    <property type="match status" value="1"/>
</dbReference>
<dbReference type="PANTHER" id="PTHR30126:SF25">
    <property type="entry name" value="HTH-TYPE TRANSCRIPTIONAL REGULATOR METR"/>
    <property type="match status" value="1"/>
</dbReference>
<proteinExistence type="inferred from homology"/>
<dbReference type="GO" id="GO:0009086">
    <property type="term" value="P:methionine biosynthetic process"/>
    <property type="evidence" value="ECO:0007669"/>
    <property type="project" value="UniProtKB-KW"/>
</dbReference>
<dbReference type="Proteomes" id="UP000255193">
    <property type="component" value="Unassembled WGS sequence"/>
</dbReference>
<keyword evidence="7" id="KW-0805">Transcription regulation</keyword>
<dbReference type="GO" id="GO:0005737">
    <property type="term" value="C:cytoplasm"/>
    <property type="evidence" value="ECO:0007669"/>
    <property type="project" value="UniProtKB-SubCell"/>
</dbReference>